<reference evidence="1 2" key="1">
    <citation type="journal article" date="2019" name="Environ. Microbiol.">
        <title>Species interactions and distinct microbial communities in high Arctic permafrost affected cryosols are associated with the CH4 and CO2 gas fluxes.</title>
        <authorList>
            <person name="Altshuler I."/>
            <person name="Hamel J."/>
            <person name="Turney S."/>
            <person name="Magnuson E."/>
            <person name="Levesque R."/>
            <person name="Greer C."/>
            <person name="Whyte L.G."/>
        </authorList>
    </citation>
    <scope>NUCLEOTIDE SEQUENCE [LARGE SCALE GENOMIC DNA]</scope>
    <source>
        <strain evidence="1 2">S9.3B</strain>
    </source>
</reference>
<name>A0A502FUY4_9PROT</name>
<keyword evidence="2" id="KW-1185">Reference proteome</keyword>
<dbReference type="OrthoDB" id="7592571at2"/>
<sequence>MIVYGDAPRPDDPRRLLDAVAASLREVAAAPPGLARHAALVAALIEAGELAQGLADAAFAERGEDREGPVERASMAFLGGIAAAVLASQRSGFARTGPLPAAPSGLLLPARILRKRAEGFAHYALYPEAYALAASALPSGSWRVIGLRSIGTALGAVVAAALGAAPAVTLRPVGHPFHREVRLSANLAANLLADPAARLAVVDEGPGLSGSSFGAVLDALGARGVEERRIHLLPSHGGAPGPQAGEAARARWGRLARHPAPVDRFLLDPAAGLPAWAAARLGPAEAPLEEVSGGGWRRRRFPDPAAWPPVHPYLERRKFLHRSGGATWLLKFVGLGRHGEEAAALARRLHGAGFTPPVAGLLHGFLAERWEEGARPLDPAAADRPALVAHLGRYLTFRAHHLPAGEAEGAPLAALWEMARHNTAEALGEDAAAGLDAWKPRLPALAARGRRVRTDNRLHAWEWLVLPGGRLLKADAVDHAAAHDLVGCQDIAWDVAGAAVELDLSMEERERLRALAGAEAGLTELFLPLYRAFQLGYHAMAADAWGGGEEAERARRAVARYAEGLRPPSPPG</sequence>
<comment type="caution">
    <text evidence="1">The sequence shown here is derived from an EMBL/GenBank/DDBJ whole genome shotgun (WGS) entry which is preliminary data.</text>
</comment>
<gene>
    <name evidence="1" type="ORF">EAH89_16595</name>
</gene>
<dbReference type="AlphaFoldDB" id="A0A502FUY4"/>
<organism evidence="1 2">
    <name type="scientific">Muricoccus nepalensis</name>
    <dbReference type="NCBI Taxonomy" id="1854500"/>
    <lineage>
        <taxon>Bacteria</taxon>
        <taxon>Pseudomonadati</taxon>
        <taxon>Pseudomonadota</taxon>
        <taxon>Alphaproteobacteria</taxon>
        <taxon>Acetobacterales</taxon>
        <taxon>Roseomonadaceae</taxon>
        <taxon>Muricoccus</taxon>
    </lineage>
</organism>
<evidence type="ECO:0000313" key="1">
    <source>
        <dbReference type="EMBL" id="TPG53368.1"/>
    </source>
</evidence>
<protein>
    <submittedName>
        <fullName evidence="1">Uncharacterized protein</fullName>
    </submittedName>
</protein>
<dbReference type="RefSeq" id="WP_140884851.1">
    <property type="nucleotide sequence ID" value="NZ_RCZP01000017.1"/>
</dbReference>
<dbReference type="EMBL" id="RCZP01000017">
    <property type="protein sequence ID" value="TPG53368.1"/>
    <property type="molecule type" value="Genomic_DNA"/>
</dbReference>
<dbReference type="Proteomes" id="UP000317078">
    <property type="component" value="Unassembled WGS sequence"/>
</dbReference>
<evidence type="ECO:0000313" key="2">
    <source>
        <dbReference type="Proteomes" id="UP000317078"/>
    </source>
</evidence>
<accession>A0A502FUY4</accession>
<proteinExistence type="predicted"/>